<dbReference type="InterPro" id="IPR048760">
    <property type="entry name" value="VP0354-like_sensor_dom"/>
</dbReference>
<keyword evidence="15" id="KW-0472">Membrane</keyword>
<dbReference type="Gene3D" id="3.40.50.2300">
    <property type="match status" value="2"/>
</dbReference>
<dbReference type="SUPFAM" id="SSF52172">
    <property type="entry name" value="CheY-like"/>
    <property type="match status" value="2"/>
</dbReference>
<dbReference type="EMBL" id="JBHRYN010000069">
    <property type="protein sequence ID" value="MFC3703039.1"/>
    <property type="molecule type" value="Genomic_DNA"/>
</dbReference>
<protein>
    <recommendedName>
        <fullName evidence="3">histidine kinase</fullName>
        <ecNumber evidence="3">2.7.13.3</ecNumber>
    </recommendedName>
</protein>
<dbReference type="InterPro" id="IPR003594">
    <property type="entry name" value="HATPase_dom"/>
</dbReference>
<comment type="subcellular location">
    <subcellularLocation>
        <location evidence="2">Cell membrane</location>
        <topology evidence="2">Multi-pass membrane protein</topology>
    </subcellularLocation>
</comment>
<dbReference type="PANTHER" id="PTHR45339:SF1">
    <property type="entry name" value="HYBRID SIGNAL TRANSDUCTION HISTIDINE KINASE J"/>
    <property type="match status" value="1"/>
</dbReference>
<keyword evidence="8" id="KW-0547">Nucleotide-binding</keyword>
<reference evidence="20" key="1">
    <citation type="journal article" date="2019" name="Int. J. Syst. Evol. Microbiol.">
        <title>The Global Catalogue of Microorganisms (GCM) 10K type strain sequencing project: providing services to taxonomists for standard genome sequencing and annotation.</title>
        <authorList>
            <consortium name="The Broad Institute Genomics Platform"/>
            <consortium name="The Broad Institute Genome Sequencing Center for Infectious Disease"/>
            <person name="Wu L."/>
            <person name="Ma J."/>
        </authorList>
    </citation>
    <scope>NUCLEOTIDE SEQUENCE [LARGE SCALE GENOMIC DNA]</scope>
    <source>
        <strain evidence="20">CECT 8288</strain>
    </source>
</reference>
<dbReference type="InterPro" id="IPR001789">
    <property type="entry name" value="Sig_transdc_resp-reg_receiver"/>
</dbReference>
<dbReference type="Pfam" id="PF13426">
    <property type="entry name" value="PAS_9"/>
    <property type="match status" value="1"/>
</dbReference>
<dbReference type="InterPro" id="IPR036890">
    <property type="entry name" value="HATPase_C_sf"/>
</dbReference>
<evidence type="ECO:0000256" key="7">
    <source>
        <dbReference type="ARBA" id="ARBA00022692"/>
    </source>
</evidence>
<dbReference type="Pfam" id="PF02518">
    <property type="entry name" value="HATPase_c"/>
    <property type="match status" value="1"/>
</dbReference>
<dbReference type="CDD" id="cd00082">
    <property type="entry name" value="HisKA"/>
    <property type="match status" value="1"/>
</dbReference>
<name>A0ABV7WXI8_9GAMM</name>
<dbReference type="SUPFAM" id="SSF55785">
    <property type="entry name" value="PYP-like sensor domain (PAS domain)"/>
    <property type="match status" value="1"/>
</dbReference>
<feature type="domain" description="Histidine kinase" evidence="16">
    <location>
        <begin position="510"/>
        <end position="733"/>
    </location>
</feature>
<evidence type="ECO:0000256" key="11">
    <source>
        <dbReference type="ARBA" id="ARBA00022989"/>
    </source>
</evidence>
<dbReference type="InterPro" id="IPR035965">
    <property type="entry name" value="PAS-like_dom_sf"/>
</dbReference>
<evidence type="ECO:0000256" key="10">
    <source>
        <dbReference type="ARBA" id="ARBA00022840"/>
    </source>
</evidence>
<dbReference type="SMART" id="SM00388">
    <property type="entry name" value="HisKA"/>
    <property type="match status" value="1"/>
</dbReference>
<evidence type="ECO:0000256" key="15">
    <source>
        <dbReference type="SAM" id="Phobius"/>
    </source>
</evidence>
<evidence type="ECO:0000256" key="13">
    <source>
        <dbReference type="PROSITE-ProRule" id="PRU00169"/>
    </source>
</evidence>
<dbReference type="PROSITE" id="PS50112">
    <property type="entry name" value="PAS"/>
    <property type="match status" value="1"/>
</dbReference>
<evidence type="ECO:0000259" key="16">
    <source>
        <dbReference type="PROSITE" id="PS50109"/>
    </source>
</evidence>
<feature type="domain" description="Response regulatory" evidence="17">
    <location>
        <begin position="889"/>
        <end position="1011"/>
    </location>
</feature>
<dbReference type="PRINTS" id="PR00344">
    <property type="entry name" value="BCTRLSENSOR"/>
</dbReference>
<evidence type="ECO:0000256" key="9">
    <source>
        <dbReference type="ARBA" id="ARBA00022777"/>
    </source>
</evidence>
<dbReference type="InterPro" id="IPR004358">
    <property type="entry name" value="Sig_transdc_His_kin-like_C"/>
</dbReference>
<dbReference type="InterPro" id="IPR003661">
    <property type="entry name" value="HisK_dim/P_dom"/>
</dbReference>
<dbReference type="RefSeq" id="WP_377363503.1">
    <property type="nucleotide sequence ID" value="NZ_JBHRYN010000069.1"/>
</dbReference>
<dbReference type="CDD" id="cd17546">
    <property type="entry name" value="REC_hyHK_CKI1_RcsC-like"/>
    <property type="match status" value="1"/>
</dbReference>
<dbReference type="PANTHER" id="PTHR45339">
    <property type="entry name" value="HYBRID SIGNAL TRANSDUCTION HISTIDINE KINASE J"/>
    <property type="match status" value="1"/>
</dbReference>
<evidence type="ECO:0000256" key="14">
    <source>
        <dbReference type="SAM" id="Coils"/>
    </source>
</evidence>
<evidence type="ECO:0000256" key="3">
    <source>
        <dbReference type="ARBA" id="ARBA00012438"/>
    </source>
</evidence>
<dbReference type="Pfam" id="PF00072">
    <property type="entry name" value="Response_reg"/>
    <property type="match status" value="1"/>
</dbReference>
<evidence type="ECO:0000256" key="1">
    <source>
        <dbReference type="ARBA" id="ARBA00000085"/>
    </source>
</evidence>
<dbReference type="InterPro" id="IPR036097">
    <property type="entry name" value="HisK_dim/P_sf"/>
</dbReference>
<proteinExistence type="predicted"/>
<dbReference type="InterPro" id="IPR000014">
    <property type="entry name" value="PAS"/>
</dbReference>
<evidence type="ECO:0000256" key="4">
    <source>
        <dbReference type="ARBA" id="ARBA00022475"/>
    </source>
</evidence>
<keyword evidence="6" id="KW-0808">Transferase</keyword>
<feature type="coiled-coil region" evidence="14">
    <location>
        <begin position="462"/>
        <end position="496"/>
    </location>
</feature>
<dbReference type="SUPFAM" id="SSF55874">
    <property type="entry name" value="ATPase domain of HSP90 chaperone/DNA topoisomerase II/histidine kinase"/>
    <property type="match status" value="1"/>
</dbReference>
<evidence type="ECO:0000256" key="12">
    <source>
        <dbReference type="ARBA" id="ARBA00023012"/>
    </source>
</evidence>
<evidence type="ECO:0000259" key="17">
    <source>
        <dbReference type="PROSITE" id="PS50110"/>
    </source>
</evidence>
<organism evidence="19 20">
    <name type="scientific">Reinekea marina</name>
    <dbReference type="NCBI Taxonomy" id="1310421"/>
    <lineage>
        <taxon>Bacteria</taxon>
        <taxon>Pseudomonadati</taxon>
        <taxon>Pseudomonadota</taxon>
        <taxon>Gammaproteobacteria</taxon>
        <taxon>Oceanospirillales</taxon>
        <taxon>Saccharospirillaceae</taxon>
        <taxon>Reinekea</taxon>
    </lineage>
</organism>
<dbReference type="Gene3D" id="3.30.450.20">
    <property type="entry name" value="PAS domain"/>
    <property type="match status" value="2"/>
</dbReference>
<gene>
    <name evidence="19" type="ORF">ACFOND_15515</name>
</gene>
<dbReference type="Pfam" id="PF21623">
    <property type="entry name" value="HK_sensor_dom_bact"/>
    <property type="match status" value="1"/>
</dbReference>
<comment type="caution">
    <text evidence="19">The sequence shown here is derived from an EMBL/GenBank/DDBJ whole genome shotgun (WGS) entry which is preliminary data.</text>
</comment>
<evidence type="ECO:0000256" key="5">
    <source>
        <dbReference type="ARBA" id="ARBA00022553"/>
    </source>
</evidence>
<dbReference type="EC" id="2.7.13.3" evidence="3"/>
<keyword evidence="9" id="KW-0418">Kinase</keyword>
<evidence type="ECO:0000313" key="20">
    <source>
        <dbReference type="Proteomes" id="UP001595710"/>
    </source>
</evidence>
<keyword evidence="20" id="KW-1185">Reference proteome</keyword>
<dbReference type="Proteomes" id="UP001595710">
    <property type="component" value="Unassembled WGS sequence"/>
</dbReference>
<dbReference type="SMART" id="SM00387">
    <property type="entry name" value="HATPase_c"/>
    <property type="match status" value="1"/>
</dbReference>
<dbReference type="InterPro" id="IPR005467">
    <property type="entry name" value="His_kinase_dom"/>
</dbReference>
<keyword evidence="12" id="KW-0902">Two-component regulatory system</keyword>
<comment type="catalytic activity">
    <reaction evidence="1">
        <text>ATP + protein L-histidine = ADP + protein N-phospho-L-histidine.</text>
        <dbReference type="EC" id="2.7.13.3"/>
    </reaction>
</comment>
<dbReference type="NCBIfam" id="TIGR00229">
    <property type="entry name" value="sensory_box"/>
    <property type="match status" value="1"/>
</dbReference>
<feature type="modified residue" description="4-aspartylphosphate" evidence="13">
    <location>
        <position position="941"/>
    </location>
</feature>
<dbReference type="CDD" id="cd00130">
    <property type="entry name" value="PAS"/>
    <property type="match status" value="1"/>
</dbReference>
<dbReference type="Pfam" id="PF00512">
    <property type="entry name" value="HisKA"/>
    <property type="match status" value="1"/>
</dbReference>
<dbReference type="CDD" id="cd16922">
    <property type="entry name" value="HATPase_EvgS-ArcB-TorS-like"/>
    <property type="match status" value="1"/>
</dbReference>
<dbReference type="InterPro" id="IPR029151">
    <property type="entry name" value="Sensor-like_sf"/>
</dbReference>
<evidence type="ECO:0000256" key="2">
    <source>
        <dbReference type="ARBA" id="ARBA00004651"/>
    </source>
</evidence>
<dbReference type="SUPFAM" id="SSF103190">
    <property type="entry name" value="Sensory domain-like"/>
    <property type="match status" value="1"/>
</dbReference>
<dbReference type="PROSITE" id="PS50109">
    <property type="entry name" value="HIS_KIN"/>
    <property type="match status" value="1"/>
</dbReference>
<evidence type="ECO:0000259" key="18">
    <source>
        <dbReference type="PROSITE" id="PS50112"/>
    </source>
</evidence>
<evidence type="ECO:0000256" key="8">
    <source>
        <dbReference type="ARBA" id="ARBA00022741"/>
    </source>
</evidence>
<dbReference type="SMART" id="SM00448">
    <property type="entry name" value="REC"/>
    <property type="match status" value="1"/>
</dbReference>
<keyword evidence="14" id="KW-0175">Coiled coil</keyword>
<sequence length="1020" mass="114165">MSGLASLLICGLLYFIVAWVLKEDLLDDKTSELEQASDTAYSLLDKELNNARNAVDFLHATPPVHGITRALLNGGIDPLENVAAERWKERLTAIFSAYIKSTPSIRQLRFVSAQNNGKEIIRVEKRSDAVTVVPDELLQEKSDAFYFNDIQRLKPEEIYISNIDLNREYGVLDVPIWPTFRVAKAVFDENYNFFGFIIANFDATEVLGNLTNIHSNLGLSLYITNSEGYFIVAPTKTLEFGQDLNNEDANWAALANGQPLPKASQVSQILLANETHFALSKNYLYSNRGNGQLVLISTLPKSTLDAVWQPKRLAIFIGVTLLFLVTFVFIWFYKRYLARLISLYDDQSRYEAIVAGSSDSIINLDRNGRLKSWNESASYMFGLTLQQSEGKPITDIIPVDGRNPRLEPSLYSSIIENNQSVQLEVESYNSRGTKRVYSLSLSPVIPKDSSIAPTVAAIVRDITELKENQEEIISMNDSLEKQVIERTEQLEIATEEAVSASQTKSAFLANMSHEIRTPLNGIRGMLELLSRENLTENQVGYVSMAKNSIATLSILINDLLDLTKIESGKLDIELTELNLIETTSAIMESMSINASAKNLELLFDCADLNYEKIVSDPYRIKQILTNLVGNAIKFTHTGTITVKLASTTTSTNFNRPAIEISVADTGIGISTDQQAKLFKPFIQAKNSIAKNYGGTGLGLSISKQLANLLGGDISLRSNIGVGSEFTFTFEPEIVDPDFSFFEFPKETKINCHLIMQDSRERDILYRQFNRWEMLVSVYNDVQSCINLAAQYPIDLLVIDEHFTQDSFDELYQKLTKEQACKIIVLSNEHYSNDILEQGTIPYGFIKRPILPYPLYLLLKKLRHPNTMPKNLTKLPDAQEILDMPESNYNVLIVDDNEINRVVAEGLLVRFPVTTYSVGDGEKALSILNDETDVRFNLVLMDCQMPVMNGFDATRAIRNGHAGKRVKNVPIIALTAGAMAGEREACLDAGMNDFIPKPIDPSLFESKVFQWLAKASDKNSL</sequence>
<dbReference type="Gene3D" id="3.30.565.10">
    <property type="entry name" value="Histidine kinase-like ATPase, C-terminal domain"/>
    <property type="match status" value="1"/>
</dbReference>
<evidence type="ECO:0000256" key="6">
    <source>
        <dbReference type="ARBA" id="ARBA00022679"/>
    </source>
</evidence>
<dbReference type="SUPFAM" id="SSF47384">
    <property type="entry name" value="Homodimeric domain of signal transducing histidine kinase"/>
    <property type="match status" value="1"/>
</dbReference>
<dbReference type="InterPro" id="IPR011006">
    <property type="entry name" value="CheY-like_superfamily"/>
</dbReference>
<keyword evidence="10 19" id="KW-0067">ATP-binding</keyword>
<feature type="domain" description="PAS" evidence="18">
    <location>
        <begin position="346"/>
        <end position="418"/>
    </location>
</feature>
<dbReference type="Gene3D" id="1.10.287.130">
    <property type="match status" value="1"/>
</dbReference>
<keyword evidence="5 13" id="KW-0597">Phosphoprotein</keyword>
<keyword evidence="7 15" id="KW-0812">Transmembrane</keyword>
<keyword evidence="4" id="KW-1003">Cell membrane</keyword>
<dbReference type="PROSITE" id="PS50110">
    <property type="entry name" value="RESPONSE_REGULATORY"/>
    <property type="match status" value="1"/>
</dbReference>
<dbReference type="GO" id="GO:0005524">
    <property type="term" value="F:ATP binding"/>
    <property type="evidence" value="ECO:0007669"/>
    <property type="project" value="UniProtKB-KW"/>
</dbReference>
<keyword evidence="11 15" id="KW-1133">Transmembrane helix</keyword>
<feature type="transmembrane region" description="Helical" evidence="15">
    <location>
        <begin position="313"/>
        <end position="333"/>
    </location>
</feature>
<evidence type="ECO:0000313" key="19">
    <source>
        <dbReference type="EMBL" id="MFC3703039.1"/>
    </source>
</evidence>
<dbReference type="SMART" id="SM00091">
    <property type="entry name" value="PAS"/>
    <property type="match status" value="1"/>
</dbReference>
<accession>A0ABV7WXI8</accession>